<gene>
    <name evidence="2" type="ORF">HG543_23810</name>
</gene>
<dbReference type="Gene3D" id="3.40.1580.10">
    <property type="entry name" value="SMI1/KNR4-like"/>
    <property type="match status" value="1"/>
</dbReference>
<dbReference type="AlphaFoldDB" id="A0A848LJF9"/>
<dbReference type="InterPro" id="IPR037883">
    <property type="entry name" value="Knr4/Smi1-like_sf"/>
</dbReference>
<dbReference type="Proteomes" id="UP000518300">
    <property type="component" value="Unassembled WGS sequence"/>
</dbReference>
<evidence type="ECO:0000259" key="1">
    <source>
        <dbReference type="Pfam" id="PF09346"/>
    </source>
</evidence>
<dbReference type="EMBL" id="JABBJJ010000112">
    <property type="protein sequence ID" value="NMO17859.1"/>
    <property type="molecule type" value="Genomic_DNA"/>
</dbReference>
<dbReference type="Pfam" id="PF09346">
    <property type="entry name" value="SMI1_KNR4"/>
    <property type="match status" value="1"/>
</dbReference>
<accession>A0A848LJF9</accession>
<dbReference type="SUPFAM" id="SSF160631">
    <property type="entry name" value="SMI1/KNR4-like"/>
    <property type="match status" value="1"/>
</dbReference>
<keyword evidence="3" id="KW-1185">Reference proteome</keyword>
<protein>
    <submittedName>
        <fullName evidence="2">SMI1/KNR4 family protein</fullName>
    </submittedName>
</protein>
<comment type="caution">
    <text evidence="2">The sequence shown here is derived from an EMBL/GenBank/DDBJ whole genome shotgun (WGS) entry which is preliminary data.</text>
</comment>
<dbReference type="RefSeq" id="WP_169347138.1">
    <property type="nucleotide sequence ID" value="NZ_JABBJJ010000112.1"/>
</dbReference>
<name>A0A848LJF9_9BACT</name>
<evidence type="ECO:0000313" key="2">
    <source>
        <dbReference type="EMBL" id="NMO17859.1"/>
    </source>
</evidence>
<feature type="domain" description="Knr4/Smi1-like" evidence="1">
    <location>
        <begin position="30"/>
        <end position="152"/>
    </location>
</feature>
<evidence type="ECO:0000313" key="3">
    <source>
        <dbReference type="Proteomes" id="UP000518300"/>
    </source>
</evidence>
<reference evidence="2 3" key="1">
    <citation type="submission" date="2020-04" db="EMBL/GenBank/DDBJ databases">
        <title>Draft genome of Pyxidicoccus fallax type strain.</title>
        <authorList>
            <person name="Whitworth D.E."/>
        </authorList>
    </citation>
    <scope>NUCLEOTIDE SEQUENCE [LARGE SCALE GENOMIC DNA]</scope>
    <source>
        <strain evidence="2 3">DSM 14698</strain>
    </source>
</reference>
<sequence length="195" mass="22509">MPAAIEAIEALKERLGREKDLPVQSVRLTPVEAAELEKLERALGSMLPASYLQFIARHGLLSVTDWRGQERARMLSPSEVMEGHEYQKDFIEEDAFGDEEEDLEAARREAQVRKRLVPFQYISSRAVSDFYCFDTELRRDTGPLILQVFHDDFELAPWLLDASPDVSFCTFDFDEHLGWVLRECLEEGAWGRQEK</sequence>
<proteinExistence type="predicted"/>
<organism evidence="2 3">
    <name type="scientific">Pyxidicoccus fallax</name>
    <dbReference type="NCBI Taxonomy" id="394095"/>
    <lineage>
        <taxon>Bacteria</taxon>
        <taxon>Pseudomonadati</taxon>
        <taxon>Myxococcota</taxon>
        <taxon>Myxococcia</taxon>
        <taxon>Myxococcales</taxon>
        <taxon>Cystobacterineae</taxon>
        <taxon>Myxococcaceae</taxon>
        <taxon>Pyxidicoccus</taxon>
    </lineage>
</organism>
<dbReference type="InterPro" id="IPR018958">
    <property type="entry name" value="Knr4/Smi1-like_dom"/>
</dbReference>